<dbReference type="InterPro" id="IPR009003">
    <property type="entry name" value="Peptidase_S1_PA"/>
</dbReference>
<dbReference type="KEGG" id="tep:TepRe1_1386"/>
<dbReference type="SUPFAM" id="SSF50156">
    <property type="entry name" value="PDZ domain-like"/>
    <property type="match status" value="1"/>
</dbReference>
<feature type="transmembrane region" description="Helical" evidence="1">
    <location>
        <begin position="29"/>
        <end position="51"/>
    </location>
</feature>
<evidence type="ECO:0000313" key="3">
    <source>
        <dbReference type="EMBL" id="CDI40715.1"/>
    </source>
</evidence>
<sequence>MLPCYYYYRIIRILPQGVKDLQKSKSKKLVMLLLVVLILITSILNIFLVTLPEEIKIIEGKEQKLEFKFPMTLQLCCKEPFFVNGSYLNENLIINLKEPLILKSSVKGTYDFEFRLLGFIPLKKIKVHVLPETRVVPGGHSLGVKLRPNGVIVVGFASVTDEKGLKHQPAQEAGIQIGDIIVMVNNQKIFQAEELSQIIDNQQSVILTVKRNDKIFDVNLTPVKNNFGLSQIGLWVRDITAGVGTLTFYDPQTGFYGALGHIISDADTGKIIEVGEGEIIRARVSSISPGKKNQPGEKRGVFIDEEKIIGNIIANTPYGIFGKAYQSFENPYYTSLPVATVSQVHEGRATILTVVEDEKIQEYDIEIQKIIKQSSPNGKGMIIKITDEELIAKTGGIVQGMSGSPIIQDGYIVGAVTHVFVNDPTKGYGIFIEWMLNEVNNLNFREKI</sequence>
<dbReference type="InterPro" id="IPR008763">
    <property type="entry name" value="Peptidase_S55"/>
</dbReference>
<dbReference type="GO" id="GO:0016787">
    <property type="term" value="F:hydrolase activity"/>
    <property type="evidence" value="ECO:0007669"/>
    <property type="project" value="UniProtKB-KW"/>
</dbReference>
<dbReference type="InterPro" id="IPR041489">
    <property type="entry name" value="PDZ_6"/>
</dbReference>
<dbReference type="Gene3D" id="2.30.42.10">
    <property type="match status" value="1"/>
</dbReference>
<dbReference type="KEGG" id="tae:TepiRe1_1497"/>
<name>F4LV06_TEPAE</name>
<dbReference type="PROSITE" id="PS51494">
    <property type="entry name" value="SPOIVB"/>
    <property type="match status" value="1"/>
</dbReference>
<dbReference type="STRING" id="1209989.TepRe1_1386"/>
<feature type="domain" description="Peptidase S55" evidence="2">
    <location>
        <begin position="214"/>
        <end position="448"/>
    </location>
</feature>
<dbReference type="HOGENOM" id="CLU_035713_1_0_9"/>
<proteinExistence type="predicted"/>
<accession>F4LV06</accession>
<gene>
    <name evidence="3" type="primary">spoIVB</name>
    <name evidence="3" type="ordered locus">TEPIRE1_1497</name>
</gene>
<keyword evidence="1" id="KW-0812">Transmembrane</keyword>
<dbReference type="Pfam" id="PF17820">
    <property type="entry name" value="PDZ_6"/>
    <property type="match status" value="1"/>
</dbReference>
<reference evidence="4" key="1">
    <citation type="journal article" date="2013" name="Genome Announc.">
        <title>First genome sequence of a syntrophic acetate-oxidizing bacterium, Tepidanaerobacter acetatoxydans strain Re1.</title>
        <authorList>
            <person name="Manzoor S."/>
            <person name="Bongcam-Rudloff E."/>
            <person name="Schnurer A."/>
            <person name="Muller B."/>
        </authorList>
    </citation>
    <scope>NUCLEOTIDE SEQUENCE [LARGE SCALE GENOMIC DNA]</scope>
    <source>
        <strain evidence="4">Re1</strain>
    </source>
</reference>
<dbReference type="EMBL" id="HF563609">
    <property type="protein sequence ID" value="CDI40715.1"/>
    <property type="molecule type" value="Genomic_DNA"/>
</dbReference>
<keyword evidence="3" id="KW-0378">Hydrolase</keyword>
<dbReference type="Proteomes" id="UP000010802">
    <property type="component" value="Chromosome"/>
</dbReference>
<dbReference type="InterPro" id="IPR036034">
    <property type="entry name" value="PDZ_sf"/>
</dbReference>
<organism evidence="3 4">
    <name type="scientific">Tepidanaerobacter acetatoxydans (strain DSM 21804 / JCM 16047 / Re1)</name>
    <dbReference type="NCBI Taxonomy" id="1209989"/>
    <lineage>
        <taxon>Bacteria</taxon>
        <taxon>Bacillati</taxon>
        <taxon>Bacillota</taxon>
        <taxon>Clostridia</taxon>
        <taxon>Thermosediminibacterales</taxon>
        <taxon>Tepidanaerobacteraceae</taxon>
        <taxon>Tepidanaerobacter</taxon>
    </lineage>
</organism>
<dbReference type="AlphaFoldDB" id="F4LV06"/>
<evidence type="ECO:0000259" key="2">
    <source>
        <dbReference type="PROSITE" id="PS51494"/>
    </source>
</evidence>
<protein>
    <submittedName>
        <fullName evidence="3">SpoIVB peptidase</fullName>
        <ecNumber evidence="3">3.4.21.116</ecNumber>
    </submittedName>
</protein>
<keyword evidence="1" id="KW-1133">Transmembrane helix</keyword>
<dbReference type="SMART" id="SM00228">
    <property type="entry name" value="PDZ"/>
    <property type="match status" value="1"/>
</dbReference>
<dbReference type="NCBIfam" id="TIGR02860">
    <property type="entry name" value="spore_IV_B"/>
    <property type="match status" value="1"/>
</dbReference>
<dbReference type="eggNOG" id="COG0750">
    <property type="taxonomic scope" value="Bacteria"/>
</dbReference>
<dbReference type="MEROPS" id="S55.001"/>
<dbReference type="EC" id="3.4.21.116" evidence="3"/>
<keyword evidence="1" id="KW-0472">Membrane</keyword>
<evidence type="ECO:0000313" key="4">
    <source>
        <dbReference type="Proteomes" id="UP000010802"/>
    </source>
</evidence>
<dbReference type="InterPro" id="IPR001478">
    <property type="entry name" value="PDZ"/>
</dbReference>
<dbReference type="InterPro" id="IPR014219">
    <property type="entry name" value="SpoIVB"/>
</dbReference>
<dbReference type="SUPFAM" id="SSF50494">
    <property type="entry name" value="Trypsin-like serine proteases"/>
    <property type="match status" value="1"/>
</dbReference>
<keyword evidence="4" id="KW-1185">Reference proteome</keyword>
<dbReference type="Pfam" id="PF05580">
    <property type="entry name" value="Peptidase_S55"/>
    <property type="match status" value="1"/>
</dbReference>
<evidence type="ECO:0000256" key="1">
    <source>
        <dbReference type="SAM" id="Phobius"/>
    </source>
</evidence>